<accession>A0A4R5AA74</accession>
<dbReference type="AlphaFoldDB" id="A0A4R5AA74"/>
<organism evidence="1 2">
    <name type="scientific">Jiangella aurantiaca</name>
    <dbReference type="NCBI Taxonomy" id="2530373"/>
    <lineage>
        <taxon>Bacteria</taxon>
        <taxon>Bacillati</taxon>
        <taxon>Actinomycetota</taxon>
        <taxon>Actinomycetes</taxon>
        <taxon>Jiangellales</taxon>
        <taxon>Jiangellaceae</taxon>
        <taxon>Jiangella</taxon>
    </lineage>
</organism>
<protein>
    <recommendedName>
        <fullName evidence="3">GNAT family N-acetyltransferase</fullName>
    </recommendedName>
</protein>
<dbReference type="EMBL" id="SMLB01000024">
    <property type="protein sequence ID" value="TDD67996.1"/>
    <property type="molecule type" value="Genomic_DNA"/>
</dbReference>
<keyword evidence="2" id="KW-1185">Reference proteome</keyword>
<sequence length="63" mass="6692">MPANVAAEVRIHSATALSTSLAYVGTTGMFERAGFTRVAGADATSARRPRWIMRRDLAGAARV</sequence>
<dbReference type="Proteomes" id="UP000295217">
    <property type="component" value="Unassembled WGS sequence"/>
</dbReference>
<evidence type="ECO:0000313" key="1">
    <source>
        <dbReference type="EMBL" id="TDD67996.1"/>
    </source>
</evidence>
<evidence type="ECO:0000313" key="2">
    <source>
        <dbReference type="Proteomes" id="UP000295217"/>
    </source>
</evidence>
<comment type="caution">
    <text evidence="1">The sequence shown here is derived from an EMBL/GenBank/DDBJ whole genome shotgun (WGS) entry which is preliminary data.</text>
</comment>
<proteinExistence type="predicted"/>
<gene>
    <name evidence="1" type="ORF">E1262_17450</name>
</gene>
<reference evidence="1 2" key="1">
    <citation type="submission" date="2019-02" db="EMBL/GenBank/DDBJ databases">
        <title>Draft genome sequences of novel Actinobacteria.</title>
        <authorList>
            <person name="Sahin N."/>
            <person name="Ay H."/>
            <person name="Saygin H."/>
        </authorList>
    </citation>
    <scope>NUCLEOTIDE SEQUENCE [LARGE SCALE GENOMIC DNA]</scope>
    <source>
        <strain evidence="1 2">8K307</strain>
    </source>
</reference>
<name>A0A4R5AA74_9ACTN</name>
<dbReference type="RefSeq" id="WP_132104415.1">
    <property type="nucleotide sequence ID" value="NZ_SMLB01000024.1"/>
</dbReference>
<evidence type="ECO:0008006" key="3">
    <source>
        <dbReference type="Google" id="ProtNLM"/>
    </source>
</evidence>
<dbReference type="OrthoDB" id="3239945at2"/>